<dbReference type="PANTHER" id="PTHR12192:SF2">
    <property type="entry name" value="GLUTATHIONE-SPECIFIC GAMMA-GLUTAMYLCYCLOTRANSFERASE 2"/>
    <property type="match status" value="1"/>
</dbReference>
<gene>
    <name evidence="3" type="ORF">ACFQ2S_13745</name>
</gene>
<dbReference type="EMBL" id="JBHTJT010000030">
    <property type="protein sequence ID" value="MFD0980711.1"/>
    <property type="molecule type" value="Genomic_DNA"/>
</dbReference>
<dbReference type="Pfam" id="PF04752">
    <property type="entry name" value="ChaC"/>
    <property type="match status" value="1"/>
</dbReference>
<name>A0ABW3IRF5_9RHOB</name>
<evidence type="ECO:0000256" key="1">
    <source>
        <dbReference type="ARBA" id="ARBA00012344"/>
    </source>
</evidence>
<keyword evidence="4" id="KW-1185">Reference proteome</keyword>
<reference evidence="4" key="1">
    <citation type="journal article" date="2019" name="Int. J. Syst. Evol. Microbiol.">
        <title>The Global Catalogue of Microorganisms (GCM) 10K type strain sequencing project: providing services to taxonomists for standard genome sequencing and annotation.</title>
        <authorList>
            <consortium name="The Broad Institute Genomics Platform"/>
            <consortium name="The Broad Institute Genome Sequencing Center for Infectious Disease"/>
            <person name="Wu L."/>
            <person name="Ma J."/>
        </authorList>
    </citation>
    <scope>NUCLEOTIDE SEQUENCE [LARGE SCALE GENOMIC DNA]</scope>
    <source>
        <strain evidence="4">CCUG 60524</strain>
    </source>
</reference>
<sequence length="222" mass="24782">MTARLRLTRELVERLPSRVDERGPVRVPDPPPEYYPETAARLIDEVPPGEGLWVFAAGSLIWNPRFEEIERRAAMVHGWRRAFCYHDARMRGSPKTPGRMLSLDRGGACGGFVIRMAPDGLQDRLVALLKTEPPVPPEWVRAESEDGAVRAIAFTASPDFPLYDPEPPLEELADTLAAAVGHLGSMAEYILNTVLHLDQAGIHDPHLWQVQDLVAERLERLG</sequence>
<protein>
    <recommendedName>
        <fullName evidence="1">glutathione-specific gamma-glutamylcyclotransferase</fullName>
        <ecNumber evidence="1">4.3.2.7</ecNumber>
    </recommendedName>
</protein>
<dbReference type="Proteomes" id="UP001597108">
    <property type="component" value="Unassembled WGS sequence"/>
</dbReference>
<organism evidence="3 4">
    <name type="scientific">Tropicimonas aquimaris</name>
    <dbReference type="NCBI Taxonomy" id="914152"/>
    <lineage>
        <taxon>Bacteria</taxon>
        <taxon>Pseudomonadati</taxon>
        <taxon>Pseudomonadota</taxon>
        <taxon>Alphaproteobacteria</taxon>
        <taxon>Rhodobacterales</taxon>
        <taxon>Roseobacteraceae</taxon>
        <taxon>Tropicimonas</taxon>
    </lineage>
</organism>
<keyword evidence="2" id="KW-0456">Lyase</keyword>
<evidence type="ECO:0000313" key="4">
    <source>
        <dbReference type="Proteomes" id="UP001597108"/>
    </source>
</evidence>
<evidence type="ECO:0000256" key="2">
    <source>
        <dbReference type="ARBA" id="ARBA00023239"/>
    </source>
</evidence>
<evidence type="ECO:0000313" key="3">
    <source>
        <dbReference type="EMBL" id="MFD0980711.1"/>
    </source>
</evidence>
<comment type="caution">
    <text evidence="3">The sequence shown here is derived from an EMBL/GenBank/DDBJ whole genome shotgun (WGS) entry which is preliminary data.</text>
</comment>
<accession>A0ABW3IRF5</accession>
<dbReference type="Gene3D" id="3.10.490.10">
    <property type="entry name" value="Gamma-glutamyl cyclotransferase-like"/>
    <property type="match status" value="1"/>
</dbReference>
<dbReference type="EC" id="4.3.2.7" evidence="1"/>
<dbReference type="InterPro" id="IPR006840">
    <property type="entry name" value="ChaC"/>
</dbReference>
<dbReference type="RefSeq" id="WP_386075261.1">
    <property type="nucleotide sequence ID" value="NZ_JBHTJT010000030.1"/>
</dbReference>
<dbReference type="PANTHER" id="PTHR12192">
    <property type="entry name" value="CATION TRANSPORT PROTEIN CHAC-RELATED"/>
    <property type="match status" value="1"/>
</dbReference>
<proteinExistence type="predicted"/>